<dbReference type="SFLD" id="SFLDS00001">
    <property type="entry name" value="Enolase"/>
    <property type="match status" value="1"/>
</dbReference>
<accession>A0A370LBJ3</accession>
<dbReference type="PROSITE" id="PS00908">
    <property type="entry name" value="MR_MLE_1"/>
    <property type="match status" value="1"/>
</dbReference>
<dbReference type="Proteomes" id="UP000255207">
    <property type="component" value="Unassembled WGS sequence"/>
</dbReference>
<feature type="domain" description="Mandelate racemase/muconate lactonizing enzyme C-terminal" evidence="4">
    <location>
        <begin position="164"/>
        <end position="258"/>
    </location>
</feature>
<reference evidence="6" key="1">
    <citation type="submission" date="2018-07" db="EMBL/GenBank/DDBJ databases">
        <authorList>
            <person name="Safronova V.I."/>
            <person name="Chirak E.R."/>
            <person name="Sazanova A.L."/>
        </authorList>
    </citation>
    <scope>NUCLEOTIDE SEQUENCE [LARGE SCALE GENOMIC DNA]</scope>
    <source>
        <strain evidence="6">RCAM04685</strain>
    </source>
</reference>
<comment type="caution">
    <text evidence="5">The sequence shown here is derived from an EMBL/GenBank/DDBJ whole genome shotgun (WGS) entry which is preliminary data.</text>
</comment>
<dbReference type="PROSITE" id="PS00909">
    <property type="entry name" value="MR_MLE_2"/>
    <property type="match status" value="1"/>
</dbReference>
<evidence type="ECO:0000256" key="1">
    <source>
        <dbReference type="ARBA" id="ARBA00001946"/>
    </source>
</evidence>
<gene>
    <name evidence="5" type="ORF">DWE98_06760</name>
</gene>
<evidence type="ECO:0000256" key="2">
    <source>
        <dbReference type="ARBA" id="ARBA00022723"/>
    </source>
</evidence>
<dbReference type="InterPro" id="IPR018110">
    <property type="entry name" value="Mandel_Rmase/mucon_lact_enz_CS"/>
</dbReference>
<dbReference type="InterPro" id="IPR013342">
    <property type="entry name" value="Mandelate_racemase_C"/>
</dbReference>
<evidence type="ECO:0000259" key="4">
    <source>
        <dbReference type="SMART" id="SM00922"/>
    </source>
</evidence>
<dbReference type="AlphaFoldDB" id="A0A370LBJ3"/>
<keyword evidence="3" id="KW-0460">Magnesium</keyword>
<evidence type="ECO:0000313" key="6">
    <source>
        <dbReference type="Proteomes" id="UP000255207"/>
    </source>
</evidence>
<dbReference type="Pfam" id="PF02746">
    <property type="entry name" value="MR_MLE_N"/>
    <property type="match status" value="1"/>
</dbReference>
<dbReference type="InterPro" id="IPR013341">
    <property type="entry name" value="Mandelate_racemase_N_dom"/>
</dbReference>
<dbReference type="PANTHER" id="PTHR13794:SF58">
    <property type="entry name" value="MITOCHONDRIAL ENOLASE SUPERFAMILY MEMBER 1"/>
    <property type="match status" value="1"/>
</dbReference>
<keyword evidence="2" id="KW-0479">Metal-binding</keyword>
<dbReference type="Pfam" id="PF13378">
    <property type="entry name" value="MR_MLE_C"/>
    <property type="match status" value="1"/>
</dbReference>
<dbReference type="InterPro" id="IPR036849">
    <property type="entry name" value="Enolase-like_C_sf"/>
</dbReference>
<sequence length="382" mass="42206">MKITELRIHPLSMEFEKLLWTAHEPFDKAQLILVEIRTDTGLVGIGEISTGPQSVVCDLLAKLAPVIKGMDPLAPNEIWQKLFSITVPRPGGIGGWDGLPPPLPRGQRPQFMAAMAGIDIALWDIRGKATNLPVFRLLGGTRTDVFTYAVGGFYNESESPFACAEELGEYVSRGFRAVKLKTGALSLADEVKRVRAVRETIGPDVLLMLDLNAPYDVEGCIRFAHAVAPYDIFWLEEPLHWYLQPADFVRLAAASPIPLAHGEREWHRFTVRDFIDSGAVRYVQFDCTRYAGFSEALRISDYAQMQGVMVAPHTAAHLHAHLVSAAGDKAFGAESVGRDALHPIHHRIFHGGAVYRDGRVHLSEQPGFGLEVDWRAVEALKG</sequence>
<dbReference type="SFLD" id="SFLDG00179">
    <property type="entry name" value="mandelate_racemase"/>
    <property type="match status" value="1"/>
</dbReference>
<dbReference type="GO" id="GO:0016836">
    <property type="term" value="F:hydro-lyase activity"/>
    <property type="evidence" value="ECO:0007669"/>
    <property type="project" value="TreeGrafter"/>
</dbReference>
<dbReference type="InterPro" id="IPR029065">
    <property type="entry name" value="Enolase_C-like"/>
</dbReference>
<name>A0A370LBJ3_9HYPH</name>
<dbReference type="SUPFAM" id="SSF51604">
    <property type="entry name" value="Enolase C-terminal domain-like"/>
    <property type="match status" value="1"/>
</dbReference>
<dbReference type="CDD" id="cd03316">
    <property type="entry name" value="MR_like"/>
    <property type="match status" value="1"/>
</dbReference>
<dbReference type="InterPro" id="IPR029017">
    <property type="entry name" value="Enolase-like_N"/>
</dbReference>
<dbReference type="OrthoDB" id="9802699at2"/>
<dbReference type="SMART" id="SM00922">
    <property type="entry name" value="MR_MLE"/>
    <property type="match status" value="1"/>
</dbReference>
<protein>
    <submittedName>
        <fullName evidence="5">Mandelate racemase/muconate lactonizing enzyme family protein</fullName>
    </submittedName>
</protein>
<organism evidence="5 6">
    <name type="scientific">Bosea caraganae</name>
    <dbReference type="NCBI Taxonomy" id="2763117"/>
    <lineage>
        <taxon>Bacteria</taxon>
        <taxon>Pseudomonadati</taxon>
        <taxon>Pseudomonadota</taxon>
        <taxon>Alphaproteobacteria</taxon>
        <taxon>Hyphomicrobiales</taxon>
        <taxon>Boseaceae</taxon>
        <taxon>Bosea</taxon>
    </lineage>
</organism>
<dbReference type="SUPFAM" id="SSF54826">
    <property type="entry name" value="Enolase N-terminal domain-like"/>
    <property type="match status" value="1"/>
</dbReference>
<dbReference type="Gene3D" id="3.30.390.10">
    <property type="entry name" value="Enolase-like, N-terminal domain"/>
    <property type="match status" value="1"/>
</dbReference>
<dbReference type="PANTHER" id="PTHR13794">
    <property type="entry name" value="ENOLASE SUPERFAMILY, MANDELATE RACEMASE"/>
    <property type="match status" value="1"/>
</dbReference>
<evidence type="ECO:0000256" key="3">
    <source>
        <dbReference type="ARBA" id="ARBA00022842"/>
    </source>
</evidence>
<comment type="cofactor">
    <cofactor evidence="1">
        <name>Mg(2+)</name>
        <dbReference type="ChEBI" id="CHEBI:18420"/>
    </cofactor>
</comment>
<evidence type="ECO:0000313" key="5">
    <source>
        <dbReference type="EMBL" id="RDJ28276.1"/>
    </source>
</evidence>
<dbReference type="InterPro" id="IPR046945">
    <property type="entry name" value="RHMD-like"/>
</dbReference>
<proteinExistence type="predicted"/>
<dbReference type="Gene3D" id="3.20.20.120">
    <property type="entry name" value="Enolase-like C-terminal domain"/>
    <property type="match status" value="1"/>
</dbReference>
<dbReference type="RefSeq" id="WP_114828401.1">
    <property type="nucleotide sequence ID" value="NZ_QQTO01000037.1"/>
</dbReference>
<keyword evidence="6" id="KW-1185">Reference proteome</keyword>
<dbReference type="GO" id="GO:0009063">
    <property type="term" value="P:amino acid catabolic process"/>
    <property type="evidence" value="ECO:0007669"/>
    <property type="project" value="InterPro"/>
</dbReference>
<dbReference type="GO" id="GO:0000287">
    <property type="term" value="F:magnesium ion binding"/>
    <property type="evidence" value="ECO:0007669"/>
    <property type="project" value="UniProtKB-ARBA"/>
</dbReference>
<dbReference type="GO" id="GO:0016052">
    <property type="term" value="P:carbohydrate catabolic process"/>
    <property type="evidence" value="ECO:0007669"/>
    <property type="project" value="TreeGrafter"/>
</dbReference>
<dbReference type="EMBL" id="QQTP01000002">
    <property type="protein sequence ID" value="RDJ28276.1"/>
    <property type="molecule type" value="Genomic_DNA"/>
</dbReference>